<dbReference type="CDD" id="cd00378">
    <property type="entry name" value="SHMT"/>
    <property type="match status" value="1"/>
</dbReference>
<dbReference type="GO" id="GO:0004372">
    <property type="term" value="F:glycine hydroxymethyltransferase activity"/>
    <property type="evidence" value="ECO:0000318"/>
    <property type="project" value="GO_Central"/>
</dbReference>
<feature type="domain" description="Serine hydroxymethyltransferase-like" evidence="9">
    <location>
        <begin position="254"/>
        <end position="341"/>
    </location>
</feature>
<keyword evidence="11" id="KW-1185">Reference proteome</keyword>
<dbReference type="RefSeq" id="XP_002109673.1">
    <property type="nucleotide sequence ID" value="XM_002109637.1"/>
</dbReference>
<accession>B3RMF1</accession>
<dbReference type="Proteomes" id="UP000009022">
    <property type="component" value="Unassembled WGS sequence"/>
</dbReference>
<dbReference type="KEGG" id="tad:TRIADDRAFT_53932"/>
<dbReference type="FunFam" id="3.90.1150.10:FF:000120">
    <property type="entry name" value="Serine hydroxymethyltransferase"/>
    <property type="match status" value="1"/>
</dbReference>
<feature type="domain" description="Serine hydroxymethyltransferase-like" evidence="9">
    <location>
        <begin position="342"/>
        <end position="477"/>
    </location>
</feature>
<dbReference type="AlphaFoldDB" id="B3RMF1"/>
<gene>
    <name evidence="10" type="ORF">TRIADDRAFT_53932</name>
</gene>
<keyword evidence="5 8" id="KW-0663">Pyridoxal phosphate</keyword>
<dbReference type="PANTHER" id="PTHR11680:SF28">
    <property type="entry name" value="SERINE HYDROXYMETHYLTRANSFERASE, MITOCHONDRIAL"/>
    <property type="match status" value="1"/>
</dbReference>
<evidence type="ECO:0000256" key="1">
    <source>
        <dbReference type="ARBA" id="ARBA00001933"/>
    </source>
</evidence>
<dbReference type="PIRSF" id="PIRSF000412">
    <property type="entry name" value="SHMT"/>
    <property type="match status" value="1"/>
</dbReference>
<evidence type="ECO:0000313" key="11">
    <source>
        <dbReference type="Proteomes" id="UP000009022"/>
    </source>
</evidence>
<feature type="modified residue" description="N6-(pyridoxal phosphate)lysine" evidence="8">
    <location>
        <position position="336"/>
    </location>
</feature>
<dbReference type="STRING" id="10228.B3RMF1"/>
<organism evidence="10 11">
    <name type="scientific">Trichoplax adhaerens</name>
    <name type="common">Trichoplax reptans</name>
    <dbReference type="NCBI Taxonomy" id="10228"/>
    <lineage>
        <taxon>Eukaryota</taxon>
        <taxon>Metazoa</taxon>
        <taxon>Placozoa</taxon>
        <taxon>Uniplacotomia</taxon>
        <taxon>Trichoplacea</taxon>
        <taxon>Trichoplacidae</taxon>
        <taxon>Trichoplax</taxon>
    </lineage>
</organism>
<comment type="pathway">
    <text evidence="2">One-carbon metabolism; tetrahydrofolate interconversion.</text>
</comment>
<evidence type="ECO:0000256" key="2">
    <source>
        <dbReference type="ARBA" id="ARBA00004777"/>
    </source>
</evidence>
<dbReference type="UniPathway" id="UPA00193"/>
<dbReference type="InterPro" id="IPR015424">
    <property type="entry name" value="PyrdxlP-dep_Trfase"/>
</dbReference>
<dbReference type="SUPFAM" id="SSF53383">
    <property type="entry name" value="PLP-dependent transferases"/>
    <property type="match status" value="2"/>
</dbReference>
<proteinExistence type="inferred from homology"/>
<evidence type="ECO:0000313" key="10">
    <source>
        <dbReference type="EMBL" id="EDV27839.1"/>
    </source>
</evidence>
<reference evidence="10 11" key="1">
    <citation type="journal article" date="2008" name="Nature">
        <title>The Trichoplax genome and the nature of placozoans.</title>
        <authorList>
            <person name="Srivastava M."/>
            <person name="Begovic E."/>
            <person name="Chapman J."/>
            <person name="Putnam N.H."/>
            <person name="Hellsten U."/>
            <person name="Kawashima T."/>
            <person name="Kuo A."/>
            <person name="Mitros T."/>
            <person name="Salamov A."/>
            <person name="Carpenter M.L."/>
            <person name="Signorovitch A.Y."/>
            <person name="Moreno M.A."/>
            <person name="Kamm K."/>
            <person name="Grimwood J."/>
            <person name="Schmutz J."/>
            <person name="Shapiro H."/>
            <person name="Grigoriev I.V."/>
            <person name="Buss L.W."/>
            <person name="Schierwater B."/>
            <person name="Dellaporta S.L."/>
            <person name="Rokhsar D.S."/>
        </authorList>
    </citation>
    <scope>NUCLEOTIDE SEQUENCE [LARGE SCALE GENOMIC DNA]</scope>
    <source>
        <strain evidence="10 11">Grell-BS-1999</strain>
    </source>
</reference>
<name>B3RMF1_TRIAD</name>
<dbReference type="InParanoid" id="B3RMF1"/>
<dbReference type="GO" id="GO:0005739">
    <property type="term" value="C:mitochondrion"/>
    <property type="evidence" value="ECO:0000318"/>
    <property type="project" value="GO_Central"/>
</dbReference>
<dbReference type="InterPro" id="IPR039429">
    <property type="entry name" value="SHMT-like_dom"/>
</dbReference>
<evidence type="ECO:0000256" key="6">
    <source>
        <dbReference type="ARBA" id="ARBA00031137"/>
    </source>
</evidence>
<evidence type="ECO:0000259" key="9">
    <source>
        <dbReference type="Pfam" id="PF00464"/>
    </source>
</evidence>
<dbReference type="InterPro" id="IPR015421">
    <property type="entry name" value="PyrdxlP-dep_Trfase_major"/>
</dbReference>
<protein>
    <recommendedName>
        <fullName evidence="4">glycine hydroxymethyltransferase</fullName>
        <ecNumber evidence="4">2.1.2.1</ecNumber>
    </recommendedName>
    <alternativeName>
        <fullName evidence="7">Glycine hydroxymethyltransferase</fullName>
    </alternativeName>
    <alternativeName>
        <fullName evidence="6">Serine methylase</fullName>
    </alternativeName>
</protein>
<dbReference type="GO" id="GO:0035999">
    <property type="term" value="P:tetrahydrofolate interconversion"/>
    <property type="evidence" value="ECO:0007669"/>
    <property type="project" value="UniProtKB-UniPathway"/>
</dbReference>
<dbReference type="EC" id="2.1.2.1" evidence="4"/>
<dbReference type="GeneID" id="6750888"/>
<evidence type="ECO:0000256" key="5">
    <source>
        <dbReference type="ARBA" id="ARBA00022898"/>
    </source>
</evidence>
<evidence type="ECO:0000256" key="7">
    <source>
        <dbReference type="ARBA" id="ARBA00032953"/>
    </source>
</evidence>
<dbReference type="OrthoDB" id="10265628at2759"/>
<dbReference type="OMA" id="CATTHKV"/>
<dbReference type="GO" id="GO:0030170">
    <property type="term" value="F:pyridoxal phosphate binding"/>
    <property type="evidence" value="ECO:0000318"/>
    <property type="project" value="GO_Central"/>
</dbReference>
<dbReference type="InterPro" id="IPR015422">
    <property type="entry name" value="PyrdxlP-dep_Trfase_small"/>
</dbReference>
<dbReference type="CTD" id="6750888"/>
<dbReference type="EMBL" id="DS985242">
    <property type="protein sequence ID" value="EDV27839.1"/>
    <property type="molecule type" value="Genomic_DNA"/>
</dbReference>
<dbReference type="Pfam" id="PF00464">
    <property type="entry name" value="SHMT"/>
    <property type="match status" value="3"/>
</dbReference>
<dbReference type="PANTHER" id="PTHR11680">
    <property type="entry name" value="SERINE HYDROXYMETHYLTRANSFERASE"/>
    <property type="match status" value="1"/>
</dbReference>
<dbReference type="eggNOG" id="KOG2467">
    <property type="taxonomic scope" value="Eukaryota"/>
</dbReference>
<evidence type="ECO:0000256" key="4">
    <source>
        <dbReference type="ARBA" id="ARBA00012256"/>
    </source>
</evidence>
<dbReference type="GO" id="GO:0046653">
    <property type="term" value="P:tetrahydrofolate metabolic process"/>
    <property type="evidence" value="ECO:0000318"/>
    <property type="project" value="GO_Central"/>
</dbReference>
<feature type="domain" description="Serine hydroxymethyltransferase-like" evidence="9">
    <location>
        <begin position="40"/>
        <end position="188"/>
    </location>
</feature>
<sequence length="532" mass="59230">MASFLKTTRSLGNLPAQVRSILFARGLPVRTAWTGLQSISEDDPELFDIIRREKSRQRGDLELIASENFTSRAVMNALGSCLTNKYSEGYPGQRYYGGNQCIDEIELMCQRRALEAYDLDPEKWGVNVQPYSGSPGNFAVYTGLLKPHSRVMGLDLPDGGHLTHGFMSGKVRISATSIYFESLAYHSHMHNSPLGRSETKVALRLPDEGRCNRRIYALDNHHSVIAKNGNPACRRYLHRRRNNIDMIGIRMYAKPDTGEVDYDALQKQAKAFVPEMIIAGTSAYSRLLDYQKFREICNDVKAILMADMAHISGLVAAKVVPSPFEYADVVTTTTHKTLRGPSKINKAVFPGLQGGPHNNVIAGVAIALRQAKTPEFVEYQKQVLKNCKAMANALLNKGYTLISGGTDNHLILVDLRPKGVDGSRTERVLELVNISTNKNTCPGDKSALFPGGMRLGTPALTSRDFKEKDFEQVVEFIERGVQITYEAKQKTGTLKEFKEFVISDPDITAKISALRQEVKEFAEQFPMPGQDY</sequence>
<dbReference type="HOGENOM" id="CLU_022477_0_1_1"/>
<evidence type="ECO:0000256" key="8">
    <source>
        <dbReference type="PIRSR" id="PIRSR000412-50"/>
    </source>
</evidence>
<dbReference type="InterPro" id="IPR001085">
    <property type="entry name" value="Ser_HO-MeTrfase"/>
</dbReference>
<comment type="similarity">
    <text evidence="3">Belongs to the SHMT family.</text>
</comment>
<dbReference type="GO" id="GO:0019264">
    <property type="term" value="P:glycine biosynthetic process from serine"/>
    <property type="evidence" value="ECO:0000318"/>
    <property type="project" value="GO_Central"/>
</dbReference>
<dbReference type="FunFam" id="3.40.640.10:FF:000128">
    <property type="entry name" value="Serine hydroxymethyltransferase, mitochondrial"/>
    <property type="match status" value="1"/>
</dbReference>
<dbReference type="Gene3D" id="3.40.640.10">
    <property type="entry name" value="Type I PLP-dependent aspartate aminotransferase-like (Major domain)"/>
    <property type="match status" value="2"/>
</dbReference>
<comment type="cofactor">
    <cofactor evidence="1 8">
        <name>pyridoxal 5'-phosphate</name>
        <dbReference type="ChEBI" id="CHEBI:597326"/>
    </cofactor>
</comment>
<evidence type="ECO:0000256" key="3">
    <source>
        <dbReference type="ARBA" id="ARBA00006376"/>
    </source>
</evidence>
<dbReference type="HAMAP" id="MF_00051">
    <property type="entry name" value="SHMT"/>
    <property type="match status" value="1"/>
</dbReference>
<dbReference type="PhylomeDB" id="B3RMF1"/>
<dbReference type="InterPro" id="IPR049943">
    <property type="entry name" value="Ser_HO-MeTrfase-like"/>
</dbReference>
<dbReference type="Gene3D" id="3.90.1150.10">
    <property type="entry name" value="Aspartate Aminotransferase, domain 1"/>
    <property type="match status" value="1"/>
</dbReference>